<evidence type="ECO:0000256" key="1">
    <source>
        <dbReference type="ARBA" id="ARBA00023002"/>
    </source>
</evidence>
<organism evidence="7 8">
    <name type="scientific">Thalassobacterium sedimentorum</name>
    <dbReference type="NCBI Taxonomy" id="3041258"/>
    <lineage>
        <taxon>Bacteria</taxon>
        <taxon>Pseudomonadati</taxon>
        <taxon>Verrucomicrobiota</taxon>
        <taxon>Opitutia</taxon>
        <taxon>Puniceicoccales</taxon>
        <taxon>Coraliomargaritaceae</taxon>
        <taxon>Thalassobacterium</taxon>
    </lineage>
</organism>
<evidence type="ECO:0000256" key="4">
    <source>
        <dbReference type="HAMAP-Rule" id="MF_01401"/>
    </source>
</evidence>
<comment type="catalytic activity">
    <reaction evidence="2 4">
        <text>L-methionyl-[protein] + [thioredoxin]-disulfide + H2O = L-methionyl-(S)-S-oxide-[protein] + [thioredoxin]-dithiol</text>
        <dbReference type="Rhea" id="RHEA:14217"/>
        <dbReference type="Rhea" id="RHEA-COMP:10698"/>
        <dbReference type="Rhea" id="RHEA-COMP:10700"/>
        <dbReference type="Rhea" id="RHEA-COMP:12313"/>
        <dbReference type="Rhea" id="RHEA-COMP:12315"/>
        <dbReference type="ChEBI" id="CHEBI:15377"/>
        <dbReference type="ChEBI" id="CHEBI:16044"/>
        <dbReference type="ChEBI" id="CHEBI:29950"/>
        <dbReference type="ChEBI" id="CHEBI:44120"/>
        <dbReference type="ChEBI" id="CHEBI:50058"/>
        <dbReference type="EC" id="1.8.4.11"/>
    </reaction>
</comment>
<evidence type="ECO:0000256" key="5">
    <source>
        <dbReference type="SAM" id="SignalP"/>
    </source>
</evidence>
<keyword evidence="5" id="KW-0732">Signal</keyword>
<feature type="domain" description="Peptide methionine sulphoxide reductase MsrA" evidence="6">
    <location>
        <begin position="42"/>
        <end position="191"/>
    </location>
</feature>
<dbReference type="Gene3D" id="3.30.1060.10">
    <property type="entry name" value="Peptide methionine sulphoxide reductase MsrA"/>
    <property type="match status" value="1"/>
</dbReference>
<feature type="chain" id="PRO_5046510267" description="Peptide methionine sulfoxide reductase MsrA" evidence="5">
    <location>
        <begin position="23"/>
        <end position="208"/>
    </location>
</feature>
<dbReference type="EMBL" id="JARXIC010000035">
    <property type="protein sequence ID" value="MDQ8195857.1"/>
    <property type="molecule type" value="Genomic_DNA"/>
</dbReference>
<dbReference type="InterPro" id="IPR036509">
    <property type="entry name" value="Met_Sox_Rdtase_MsrA_sf"/>
</dbReference>
<comment type="similarity">
    <text evidence="4">Belongs to the MsrA Met sulfoxide reductase family.</text>
</comment>
<evidence type="ECO:0000256" key="3">
    <source>
        <dbReference type="ARBA" id="ARBA00048782"/>
    </source>
</evidence>
<proteinExistence type="inferred from homology"/>
<evidence type="ECO:0000313" key="7">
    <source>
        <dbReference type="EMBL" id="MDQ8195857.1"/>
    </source>
</evidence>
<dbReference type="InterPro" id="IPR002569">
    <property type="entry name" value="Met_Sox_Rdtase_MsrA_dom"/>
</dbReference>
<dbReference type="GO" id="GO:0008113">
    <property type="term" value="F:peptide-methionine (S)-S-oxide reductase activity"/>
    <property type="evidence" value="ECO:0007669"/>
    <property type="project" value="UniProtKB-EC"/>
</dbReference>
<dbReference type="EC" id="1.8.4.11" evidence="4"/>
<comment type="function">
    <text evidence="4">Has an important function as a repair enzyme for proteins that have been inactivated by oxidation. Catalyzes the reversible oxidation-reduction of methionine sulfoxide in proteins to methionine.</text>
</comment>
<gene>
    <name evidence="4 7" type="primary">msrA</name>
    <name evidence="7" type="ORF">QEH59_15595</name>
</gene>
<dbReference type="Pfam" id="PF01625">
    <property type="entry name" value="PMSR"/>
    <property type="match status" value="1"/>
</dbReference>
<dbReference type="RefSeq" id="WP_308986305.1">
    <property type="nucleotide sequence ID" value="NZ_JARXIC010000035.1"/>
</dbReference>
<dbReference type="NCBIfam" id="TIGR00401">
    <property type="entry name" value="msrA"/>
    <property type="match status" value="1"/>
</dbReference>
<evidence type="ECO:0000259" key="6">
    <source>
        <dbReference type="Pfam" id="PF01625"/>
    </source>
</evidence>
<accession>A0ABU1AM30</accession>
<feature type="signal peptide" evidence="5">
    <location>
        <begin position="1"/>
        <end position="22"/>
    </location>
</feature>
<keyword evidence="8" id="KW-1185">Reference proteome</keyword>
<name>A0ABU1AM30_9BACT</name>
<sequence>MKHTLLLSTIAALSLLAIGCYASKSEKDVRPASVKVPEGMRTAVVGAGCFWCVEAFYESLEGVNEVVSGYAGGSEDSPTYYQVARGETSHAEVVQVIYDPEVISYRKLIDFFWTTHDATRSDGVWPDFGLQYRSILLYQNNAEREAIASSRKAYESNTGNKIATEIKALDTFYPAEGYHQNYAENNPHDSYVRSVLQPKLKKLGLSQK</sequence>
<dbReference type="SUPFAM" id="SSF55068">
    <property type="entry name" value="Peptide methionine sulfoxide reductase"/>
    <property type="match status" value="1"/>
</dbReference>
<keyword evidence="1 4" id="KW-0560">Oxidoreductase</keyword>
<evidence type="ECO:0000313" key="8">
    <source>
        <dbReference type="Proteomes" id="UP001243717"/>
    </source>
</evidence>
<feature type="active site" evidence="4">
    <location>
        <position position="49"/>
    </location>
</feature>
<protein>
    <recommendedName>
        <fullName evidence="4">Peptide methionine sulfoxide reductase MsrA</fullName>
        <shortName evidence="4">Protein-methionine-S-oxide reductase</shortName>
        <ecNumber evidence="4">1.8.4.11</ecNumber>
    </recommendedName>
    <alternativeName>
        <fullName evidence="4">Peptide-methionine (S)-S-oxide reductase</fullName>
        <shortName evidence="4">Peptide Met(O) reductase</shortName>
    </alternativeName>
</protein>
<dbReference type="PROSITE" id="PS51257">
    <property type="entry name" value="PROKAR_LIPOPROTEIN"/>
    <property type="match status" value="1"/>
</dbReference>
<evidence type="ECO:0000256" key="2">
    <source>
        <dbReference type="ARBA" id="ARBA00047806"/>
    </source>
</evidence>
<dbReference type="HAMAP" id="MF_01401">
    <property type="entry name" value="MsrA"/>
    <property type="match status" value="1"/>
</dbReference>
<dbReference type="PANTHER" id="PTHR43774:SF1">
    <property type="entry name" value="PEPTIDE METHIONINE SULFOXIDE REDUCTASE MSRA 2"/>
    <property type="match status" value="1"/>
</dbReference>
<dbReference type="PANTHER" id="PTHR43774">
    <property type="entry name" value="PEPTIDE METHIONINE SULFOXIDE REDUCTASE"/>
    <property type="match status" value="1"/>
</dbReference>
<comment type="catalytic activity">
    <reaction evidence="3 4">
        <text>[thioredoxin]-disulfide + L-methionine + H2O = L-methionine (S)-S-oxide + [thioredoxin]-dithiol</text>
        <dbReference type="Rhea" id="RHEA:19993"/>
        <dbReference type="Rhea" id="RHEA-COMP:10698"/>
        <dbReference type="Rhea" id="RHEA-COMP:10700"/>
        <dbReference type="ChEBI" id="CHEBI:15377"/>
        <dbReference type="ChEBI" id="CHEBI:29950"/>
        <dbReference type="ChEBI" id="CHEBI:50058"/>
        <dbReference type="ChEBI" id="CHEBI:57844"/>
        <dbReference type="ChEBI" id="CHEBI:58772"/>
        <dbReference type="EC" id="1.8.4.11"/>
    </reaction>
</comment>
<dbReference type="Proteomes" id="UP001243717">
    <property type="component" value="Unassembled WGS sequence"/>
</dbReference>
<reference evidence="7 8" key="1">
    <citation type="submission" date="2023-04" db="EMBL/GenBank/DDBJ databases">
        <title>A novel bacteria isolated from coastal sediment.</title>
        <authorList>
            <person name="Liu X.-J."/>
            <person name="Du Z.-J."/>
        </authorList>
    </citation>
    <scope>NUCLEOTIDE SEQUENCE [LARGE SCALE GENOMIC DNA]</scope>
    <source>
        <strain evidence="7 8">SDUM461004</strain>
    </source>
</reference>
<comment type="caution">
    <text evidence="7">The sequence shown here is derived from an EMBL/GenBank/DDBJ whole genome shotgun (WGS) entry which is preliminary data.</text>
</comment>